<reference evidence="2" key="1">
    <citation type="submission" date="2015-08" db="EMBL/GenBank/DDBJ databases">
        <authorList>
            <person name="Babu N.S."/>
            <person name="Beckwith C.J."/>
            <person name="Beseler K.G."/>
            <person name="Brison A."/>
            <person name="Carone J.V."/>
            <person name="Caskin T.P."/>
            <person name="Diamond M."/>
            <person name="Durham M.E."/>
            <person name="Foxe J.M."/>
            <person name="Go M."/>
            <person name="Henderson B.A."/>
            <person name="Jones I.B."/>
            <person name="McGettigan J.A."/>
            <person name="Micheletti S.J."/>
            <person name="Nasrallah M.E."/>
            <person name="Ortiz D."/>
            <person name="Piller C.R."/>
            <person name="Privatt S.R."/>
            <person name="Schneider S.L."/>
            <person name="Sharp S."/>
            <person name="Smith T.C."/>
            <person name="Stanton J.D."/>
            <person name="Ullery H.E."/>
            <person name="Wilson R.J."/>
            <person name="Serrano M.G."/>
            <person name="Buck G."/>
            <person name="Lee V."/>
            <person name="Wang Y."/>
            <person name="Carvalho R."/>
            <person name="Voegtly L."/>
            <person name="Shi R."/>
            <person name="Duckworth R."/>
            <person name="Johnson A."/>
            <person name="Loviza R."/>
            <person name="Walstead R."/>
            <person name="Shah Z."/>
            <person name="Kiflezghi M."/>
            <person name="Wade K."/>
            <person name="Ball S.L."/>
            <person name="Bradley K.W."/>
            <person name="Asai D.J."/>
            <person name="Bowman C.A."/>
            <person name="Russell D.A."/>
            <person name="Pope W.H."/>
            <person name="Jacobs-Sera D."/>
            <person name="Hendrix R.W."/>
            <person name="Hatfull G.F."/>
        </authorList>
    </citation>
    <scope>NUCLEOTIDE SEQUENCE</scope>
</reference>
<dbReference type="EMBL" id="GDKF01007558">
    <property type="protein sequence ID" value="JAT71064.1"/>
    <property type="molecule type" value="Transcribed_RNA"/>
</dbReference>
<feature type="repeat" description="TPR" evidence="1">
    <location>
        <begin position="114"/>
        <end position="147"/>
    </location>
</feature>
<name>A0A1D1ZVU1_AUXPR</name>
<protein>
    <submittedName>
        <fullName evidence="2">Uncharacterized protein</fullName>
    </submittedName>
</protein>
<evidence type="ECO:0000256" key="1">
    <source>
        <dbReference type="PROSITE-ProRule" id="PRU00339"/>
    </source>
</evidence>
<dbReference type="InterPro" id="IPR011990">
    <property type="entry name" value="TPR-like_helical_dom_sf"/>
</dbReference>
<sequence length="175" mass="19508">MHSWVAAMQSFSLVKAKRVPRTLLQCEDSDEEPQPSTGPETIGAAVDHLALGNEAAEKEEYSLALRHWEEGLREGSDAPHVLHEQMSQVLIELDRPLQAAKQAELAVEAAPKWAEAHLTLGRARLCLRDWPLARGSFAQALHFQPDHAMAKMELEELDAFIARQETRLRPGPLPP</sequence>
<dbReference type="InterPro" id="IPR019734">
    <property type="entry name" value="TPR_rpt"/>
</dbReference>
<dbReference type="PANTHER" id="PTHR15544:SF0">
    <property type="entry name" value="TETRATRICOPEPTIDE REPEAT PROTEIN 33"/>
    <property type="match status" value="1"/>
</dbReference>
<gene>
    <name evidence="2" type="ORF">g.50269</name>
</gene>
<dbReference type="SMART" id="SM00028">
    <property type="entry name" value="TPR"/>
    <property type="match status" value="2"/>
</dbReference>
<dbReference type="Gene3D" id="1.25.40.10">
    <property type="entry name" value="Tetratricopeptide repeat domain"/>
    <property type="match status" value="1"/>
</dbReference>
<accession>A0A1D1ZVU1</accession>
<dbReference type="PANTHER" id="PTHR15544">
    <property type="entry name" value="OSMOSIS RESPONSIVE FACTOR"/>
    <property type="match status" value="1"/>
</dbReference>
<dbReference type="AlphaFoldDB" id="A0A1D1ZVU1"/>
<dbReference type="PROSITE" id="PS50005">
    <property type="entry name" value="TPR"/>
    <property type="match status" value="1"/>
</dbReference>
<organism evidence="2">
    <name type="scientific">Auxenochlorella protothecoides</name>
    <name type="common">Green microalga</name>
    <name type="synonym">Chlorella protothecoides</name>
    <dbReference type="NCBI Taxonomy" id="3075"/>
    <lineage>
        <taxon>Eukaryota</taxon>
        <taxon>Viridiplantae</taxon>
        <taxon>Chlorophyta</taxon>
        <taxon>core chlorophytes</taxon>
        <taxon>Trebouxiophyceae</taxon>
        <taxon>Chlorellales</taxon>
        <taxon>Chlorellaceae</taxon>
        <taxon>Auxenochlorella</taxon>
    </lineage>
</organism>
<dbReference type="SUPFAM" id="SSF48452">
    <property type="entry name" value="TPR-like"/>
    <property type="match status" value="1"/>
</dbReference>
<proteinExistence type="predicted"/>
<keyword evidence="1" id="KW-0802">TPR repeat</keyword>
<evidence type="ECO:0000313" key="2">
    <source>
        <dbReference type="EMBL" id="JAT71064.1"/>
    </source>
</evidence>
<dbReference type="InterPro" id="IPR052658">
    <property type="entry name" value="TPR-containing"/>
</dbReference>